<keyword evidence="2" id="KW-0378">Hydrolase</keyword>
<name>A0ABV2X7N0_9NOCA</name>
<dbReference type="SUPFAM" id="SSF53474">
    <property type="entry name" value="alpha/beta-Hydrolases"/>
    <property type="match status" value="1"/>
</dbReference>
<evidence type="ECO:0000313" key="3">
    <source>
        <dbReference type="Proteomes" id="UP001550535"/>
    </source>
</evidence>
<dbReference type="EMBL" id="JBEYBR010000016">
    <property type="protein sequence ID" value="MEU2121908.1"/>
    <property type="molecule type" value="Genomic_DNA"/>
</dbReference>
<keyword evidence="3" id="KW-1185">Reference proteome</keyword>
<dbReference type="InterPro" id="IPR000073">
    <property type="entry name" value="AB_hydrolase_1"/>
</dbReference>
<dbReference type="Gene3D" id="3.40.50.1820">
    <property type="entry name" value="alpha/beta hydrolase"/>
    <property type="match status" value="1"/>
</dbReference>
<evidence type="ECO:0000313" key="2">
    <source>
        <dbReference type="EMBL" id="MEU2121908.1"/>
    </source>
</evidence>
<accession>A0ABV2X7N0</accession>
<dbReference type="GO" id="GO:0016787">
    <property type="term" value="F:hydrolase activity"/>
    <property type="evidence" value="ECO:0007669"/>
    <property type="project" value="UniProtKB-KW"/>
</dbReference>
<dbReference type="InterPro" id="IPR029058">
    <property type="entry name" value="AB_hydrolase_fold"/>
</dbReference>
<dbReference type="Pfam" id="PF12697">
    <property type="entry name" value="Abhydrolase_6"/>
    <property type="match status" value="1"/>
</dbReference>
<dbReference type="RefSeq" id="WP_357990627.1">
    <property type="nucleotide sequence ID" value="NZ_JBEYBR010000016.1"/>
</dbReference>
<comment type="caution">
    <text evidence="2">The sequence shown here is derived from an EMBL/GenBank/DDBJ whole genome shotgun (WGS) entry which is preliminary data.</text>
</comment>
<sequence>MSPVRRTPVLLLHGAWLHASSWQGWTRSLTSRGYAVSAPRWPGEPDTVAATRADPSGWRGLGLAALTAHYARVARSFDTPPVLIGHCVGGLIAQHLLGANLARAAVALAPLPPGDLTGPVVAWPAVPESPGEPGRLSRSAFREIYANAVDAGEATALYGRHVVPMPQRLLGDIAARSAAGQPGLPVDTGNRDRGPLLLVSGQEDRLAPDSMTRAMYKRYGDSVAVSELAQFADRGHSLVIDSGWHAIAEHVLGWLTDHGIPAEAGGAQF</sequence>
<gene>
    <name evidence="2" type="ORF">ABZ507_08730</name>
</gene>
<proteinExistence type="predicted"/>
<dbReference type="Proteomes" id="UP001550535">
    <property type="component" value="Unassembled WGS sequence"/>
</dbReference>
<organism evidence="2 3">
    <name type="scientific">Nocardia niwae</name>
    <dbReference type="NCBI Taxonomy" id="626084"/>
    <lineage>
        <taxon>Bacteria</taxon>
        <taxon>Bacillati</taxon>
        <taxon>Actinomycetota</taxon>
        <taxon>Actinomycetes</taxon>
        <taxon>Mycobacteriales</taxon>
        <taxon>Nocardiaceae</taxon>
        <taxon>Nocardia</taxon>
    </lineage>
</organism>
<protein>
    <submittedName>
        <fullName evidence="2">Alpha/beta hydrolase</fullName>
    </submittedName>
</protein>
<reference evidence="2 3" key="1">
    <citation type="submission" date="2024-06" db="EMBL/GenBank/DDBJ databases">
        <title>The Natural Products Discovery Center: Release of the First 8490 Sequenced Strains for Exploring Actinobacteria Biosynthetic Diversity.</title>
        <authorList>
            <person name="Kalkreuter E."/>
            <person name="Kautsar S.A."/>
            <person name="Yang D."/>
            <person name="Bader C.D."/>
            <person name="Teijaro C.N."/>
            <person name="Fluegel L."/>
            <person name="Davis C.M."/>
            <person name="Simpson J.R."/>
            <person name="Lauterbach L."/>
            <person name="Steele A.D."/>
            <person name="Gui C."/>
            <person name="Meng S."/>
            <person name="Li G."/>
            <person name="Viehrig K."/>
            <person name="Ye F."/>
            <person name="Su P."/>
            <person name="Kiefer A.F."/>
            <person name="Nichols A."/>
            <person name="Cepeda A.J."/>
            <person name="Yan W."/>
            <person name="Fan B."/>
            <person name="Jiang Y."/>
            <person name="Adhikari A."/>
            <person name="Zheng C.-J."/>
            <person name="Schuster L."/>
            <person name="Cowan T.M."/>
            <person name="Smanski M.J."/>
            <person name="Chevrette M.G."/>
            <person name="De Carvalho L.P.S."/>
            <person name="Shen B."/>
        </authorList>
    </citation>
    <scope>NUCLEOTIDE SEQUENCE [LARGE SCALE GENOMIC DNA]</scope>
    <source>
        <strain evidence="2 3">NPDC019434</strain>
    </source>
</reference>
<evidence type="ECO:0000259" key="1">
    <source>
        <dbReference type="Pfam" id="PF12697"/>
    </source>
</evidence>
<feature type="domain" description="AB hydrolase-1" evidence="1">
    <location>
        <begin position="9"/>
        <end position="249"/>
    </location>
</feature>